<comment type="caution">
    <text evidence="1">The sequence shown here is derived from an EMBL/GenBank/DDBJ whole genome shotgun (WGS) entry which is preliminary data.</text>
</comment>
<dbReference type="OrthoDB" id="6143200at2759"/>
<gene>
    <name evidence="1" type="ORF">KP79_PYT25062</name>
</gene>
<protein>
    <submittedName>
        <fullName evidence="1">Uncharacterized protein</fullName>
    </submittedName>
</protein>
<accession>A0A210PXW0</accession>
<reference evidence="1 2" key="1">
    <citation type="journal article" date="2017" name="Nat. Ecol. Evol.">
        <title>Scallop genome provides insights into evolution of bilaterian karyotype and development.</title>
        <authorList>
            <person name="Wang S."/>
            <person name="Zhang J."/>
            <person name="Jiao W."/>
            <person name="Li J."/>
            <person name="Xun X."/>
            <person name="Sun Y."/>
            <person name="Guo X."/>
            <person name="Huan P."/>
            <person name="Dong B."/>
            <person name="Zhang L."/>
            <person name="Hu X."/>
            <person name="Sun X."/>
            <person name="Wang J."/>
            <person name="Zhao C."/>
            <person name="Wang Y."/>
            <person name="Wang D."/>
            <person name="Huang X."/>
            <person name="Wang R."/>
            <person name="Lv J."/>
            <person name="Li Y."/>
            <person name="Zhang Z."/>
            <person name="Liu B."/>
            <person name="Lu W."/>
            <person name="Hui Y."/>
            <person name="Liang J."/>
            <person name="Zhou Z."/>
            <person name="Hou R."/>
            <person name="Li X."/>
            <person name="Liu Y."/>
            <person name="Li H."/>
            <person name="Ning X."/>
            <person name="Lin Y."/>
            <person name="Zhao L."/>
            <person name="Xing Q."/>
            <person name="Dou J."/>
            <person name="Li Y."/>
            <person name="Mao J."/>
            <person name="Guo H."/>
            <person name="Dou H."/>
            <person name="Li T."/>
            <person name="Mu C."/>
            <person name="Jiang W."/>
            <person name="Fu Q."/>
            <person name="Fu X."/>
            <person name="Miao Y."/>
            <person name="Liu J."/>
            <person name="Yu Q."/>
            <person name="Li R."/>
            <person name="Liao H."/>
            <person name="Li X."/>
            <person name="Kong Y."/>
            <person name="Jiang Z."/>
            <person name="Chourrout D."/>
            <person name="Li R."/>
            <person name="Bao Z."/>
        </authorList>
    </citation>
    <scope>NUCLEOTIDE SEQUENCE [LARGE SCALE GENOMIC DNA]</scope>
    <source>
        <strain evidence="1 2">PY_sf001</strain>
    </source>
</reference>
<evidence type="ECO:0000313" key="1">
    <source>
        <dbReference type="EMBL" id="OWF41289.1"/>
    </source>
</evidence>
<dbReference type="Proteomes" id="UP000242188">
    <property type="component" value="Unassembled WGS sequence"/>
</dbReference>
<organism evidence="1 2">
    <name type="scientific">Mizuhopecten yessoensis</name>
    <name type="common">Japanese scallop</name>
    <name type="synonym">Patinopecten yessoensis</name>
    <dbReference type="NCBI Taxonomy" id="6573"/>
    <lineage>
        <taxon>Eukaryota</taxon>
        <taxon>Metazoa</taxon>
        <taxon>Spiralia</taxon>
        <taxon>Lophotrochozoa</taxon>
        <taxon>Mollusca</taxon>
        <taxon>Bivalvia</taxon>
        <taxon>Autobranchia</taxon>
        <taxon>Pteriomorphia</taxon>
        <taxon>Pectinida</taxon>
        <taxon>Pectinoidea</taxon>
        <taxon>Pectinidae</taxon>
        <taxon>Mizuhopecten</taxon>
    </lineage>
</organism>
<keyword evidence="2" id="KW-1185">Reference proteome</keyword>
<proteinExistence type="predicted"/>
<evidence type="ECO:0000313" key="2">
    <source>
        <dbReference type="Proteomes" id="UP000242188"/>
    </source>
</evidence>
<name>A0A210PXW0_MIZYE</name>
<sequence length="192" mass="21307">MQSPPALFESSCLSREADKPVPADARWKVFEYELTREQTLPSGNVHYVLDGGALLHHFPWPRGSTFNNICQLYVNYVSSKYGRPTGVFDGYQGGPSIKDATHLRRSGGCLGLTVNFAEDMVIKSKKDEFLANEVNKQRFINLLSSKLEMHGCTVTDARGDADLLIVTTAVEAAKFKDRVLVGDDKDLLILLI</sequence>
<dbReference type="AlphaFoldDB" id="A0A210PXW0"/>
<dbReference type="EMBL" id="NEDP02005411">
    <property type="protein sequence ID" value="OWF41289.1"/>
    <property type="molecule type" value="Genomic_DNA"/>
</dbReference>